<sequence length="101" mass="10828">MDAQGEPRVDSPSAPHRTNLSDSRTGLKTRTTCRGREHPRPPSSESLSDSRTGWGHVEPEVDRTDDRGVGPPEFLVPARGVHSVGDVAIALQEPATHGAAR</sequence>
<evidence type="ECO:0000256" key="1">
    <source>
        <dbReference type="SAM" id="MobiDB-lite"/>
    </source>
</evidence>
<proteinExistence type="predicted"/>
<feature type="compositionally biased region" description="Basic and acidic residues" evidence="1">
    <location>
        <begin position="57"/>
        <end position="68"/>
    </location>
</feature>
<keyword evidence="3" id="KW-1185">Reference proteome</keyword>
<feature type="compositionally biased region" description="Polar residues" evidence="1">
    <location>
        <begin position="16"/>
        <end position="32"/>
    </location>
</feature>
<feature type="region of interest" description="Disordered" evidence="1">
    <location>
        <begin position="1"/>
        <end position="75"/>
    </location>
</feature>
<accession>A0ABQ6QJB7</accession>
<dbReference type="Proteomes" id="UP001342631">
    <property type="component" value="Unassembled WGS sequence"/>
</dbReference>
<protein>
    <submittedName>
        <fullName evidence="2">Uncharacterized protein</fullName>
    </submittedName>
</protein>
<comment type="caution">
    <text evidence="2">The sequence shown here is derived from an EMBL/GenBank/DDBJ whole genome shotgun (WGS) entry which is preliminary data.</text>
</comment>
<evidence type="ECO:0000313" key="3">
    <source>
        <dbReference type="Proteomes" id="UP001342631"/>
    </source>
</evidence>
<name>A0ABQ6QJB7_9BACT</name>
<organism evidence="2 3">
    <name type="scientific">Corallococcus caeni</name>
    <dbReference type="NCBI Taxonomy" id="3082388"/>
    <lineage>
        <taxon>Bacteria</taxon>
        <taxon>Pseudomonadati</taxon>
        <taxon>Myxococcota</taxon>
        <taxon>Myxococcia</taxon>
        <taxon>Myxococcales</taxon>
        <taxon>Cystobacterineae</taxon>
        <taxon>Myxococcaceae</taxon>
        <taxon>Corallococcus</taxon>
    </lineage>
</organism>
<gene>
    <name evidence="2" type="ORF">ASNO1_03350</name>
</gene>
<evidence type="ECO:0000313" key="2">
    <source>
        <dbReference type="EMBL" id="GMU04083.1"/>
    </source>
</evidence>
<dbReference type="EMBL" id="BTTX01000001">
    <property type="protein sequence ID" value="GMU04083.1"/>
    <property type="molecule type" value="Genomic_DNA"/>
</dbReference>
<reference evidence="2 3" key="1">
    <citation type="journal article" date="2024" name="Arch. Microbiol.">
        <title>Corallococcus caeni sp. nov., a novel myxobacterium isolated from activated sludge.</title>
        <authorList>
            <person name="Tomita S."/>
            <person name="Nakai R."/>
            <person name="Kuroda K."/>
            <person name="Kurashita H."/>
            <person name="Hatamoto M."/>
            <person name="Yamaguchi T."/>
            <person name="Narihiro T."/>
        </authorList>
    </citation>
    <scope>NUCLEOTIDE SEQUENCE [LARGE SCALE GENOMIC DNA]</scope>
    <source>
        <strain evidence="2 3">NO1</strain>
    </source>
</reference>